<protein>
    <submittedName>
        <fullName evidence="2">Uncharacterized protein</fullName>
    </submittedName>
</protein>
<gene>
    <name evidence="2" type="ORF">FDV58_17700</name>
</gene>
<evidence type="ECO:0000256" key="1">
    <source>
        <dbReference type="SAM" id="MobiDB-lite"/>
    </source>
</evidence>
<dbReference type="Proteomes" id="UP000305095">
    <property type="component" value="Unassembled WGS sequence"/>
</dbReference>
<proteinExistence type="predicted"/>
<evidence type="ECO:0000313" key="2">
    <source>
        <dbReference type="EMBL" id="TKV80086.1"/>
    </source>
</evidence>
<organism evidence="2 3">
    <name type="scientific">Bradyrhizobium elkanii</name>
    <dbReference type="NCBI Taxonomy" id="29448"/>
    <lineage>
        <taxon>Bacteria</taxon>
        <taxon>Pseudomonadati</taxon>
        <taxon>Pseudomonadota</taxon>
        <taxon>Alphaproteobacteria</taxon>
        <taxon>Hyphomicrobiales</taxon>
        <taxon>Nitrobacteraceae</taxon>
        <taxon>Bradyrhizobium</taxon>
    </lineage>
</organism>
<name>A0A4U6S5X8_BRAEL</name>
<reference evidence="2 3" key="1">
    <citation type="submission" date="2019-05" db="EMBL/GenBank/DDBJ databases">
        <title>Draft Genome of Bradyrhizobium elkanii strain SEMIA 938, Used in Commercial Inoculants for Lupinus spp. in Brazil.</title>
        <authorList>
            <person name="Hungria M."/>
            <person name="Delamuta J.R.M."/>
            <person name="Ribeiro R.A."/>
            <person name="Nogueira M.A."/>
        </authorList>
    </citation>
    <scope>NUCLEOTIDE SEQUENCE [LARGE SCALE GENOMIC DNA]</scope>
    <source>
        <strain evidence="2 3">Semia 938</strain>
    </source>
</reference>
<dbReference type="RefSeq" id="WP_137479374.1">
    <property type="nucleotide sequence ID" value="NZ_SZZP01000010.1"/>
</dbReference>
<evidence type="ECO:0000313" key="3">
    <source>
        <dbReference type="Proteomes" id="UP000305095"/>
    </source>
</evidence>
<dbReference type="AlphaFoldDB" id="A0A4U6S5X8"/>
<comment type="caution">
    <text evidence="2">The sequence shown here is derived from an EMBL/GenBank/DDBJ whole genome shotgun (WGS) entry which is preliminary data.</text>
</comment>
<dbReference type="EMBL" id="SZZP01000010">
    <property type="protein sequence ID" value="TKV80086.1"/>
    <property type="molecule type" value="Genomic_DNA"/>
</dbReference>
<sequence>MEASFAKGSPNTLVAARKRGPPKRYELQEPEHCQFRFTVDAGTSDYTTTTADLSKLTRIEVVPTMSGNFGIVSLAGGEANTVSVHTRFGDQKSNKVRVNNLAPAQIDAFVSKVAEFQEKMRGQGHRTLVP</sequence>
<feature type="region of interest" description="Disordered" evidence="1">
    <location>
        <begin position="1"/>
        <end position="25"/>
    </location>
</feature>
<accession>A0A4U6S5X8</accession>